<proteinExistence type="predicted"/>
<sequence length="77" mass="8691">MVSHDKDNNTITSSLSRSQSVSTLCSYVLRYFQRNSSKESSQNSTTPRSEGLYFAQNIPVNCQIRRVTLVNQGMITN</sequence>
<dbReference type="Proteomes" id="UP000681720">
    <property type="component" value="Unassembled WGS sequence"/>
</dbReference>
<comment type="caution">
    <text evidence="5">The sequence shown here is derived from an EMBL/GenBank/DDBJ whole genome shotgun (WGS) entry which is preliminary data.</text>
</comment>
<gene>
    <name evidence="2" type="ORF">BYL167_LOCUS38187</name>
    <name evidence="3" type="ORF">BYL167_LOCUS42132</name>
    <name evidence="4" type="ORF">GIL414_LOCUS41252</name>
    <name evidence="5" type="ORF">GIL414_LOCUS46416</name>
</gene>
<feature type="non-terminal residue" evidence="5">
    <location>
        <position position="77"/>
    </location>
</feature>
<protein>
    <submittedName>
        <fullName evidence="5">Uncharacterized protein</fullName>
    </submittedName>
</protein>
<evidence type="ECO:0000256" key="1">
    <source>
        <dbReference type="SAM" id="MobiDB-lite"/>
    </source>
</evidence>
<dbReference type="EMBL" id="CAJOBJ010116412">
    <property type="protein sequence ID" value="CAF4655574.1"/>
    <property type="molecule type" value="Genomic_DNA"/>
</dbReference>
<feature type="compositionally biased region" description="Low complexity" evidence="1">
    <location>
        <begin position="12"/>
        <end position="21"/>
    </location>
</feature>
<dbReference type="AlphaFoldDB" id="A0A8S3B4A6"/>
<dbReference type="EMBL" id="CAJOBH010088473">
    <property type="protein sequence ID" value="CAF4552868.1"/>
    <property type="molecule type" value="Genomic_DNA"/>
</dbReference>
<evidence type="ECO:0000313" key="4">
    <source>
        <dbReference type="EMBL" id="CAF4655574.1"/>
    </source>
</evidence>
<evidence type="ECO:0000313" key="3">
    <source>
        <dbReference type="EMBL" id="CAF4650096.1"/>
    </source>
</evidence>
<dbReference type="EMBL" id="CAJOBJ010145683">
    <property type="protein sequence ID" value="CAF4782794.1"/>
    <property type="molecule type" value="Genomic_DNA"/>
</dbReference>
<evidence type="ECO:0000313" key="6">
    <source>
        <dbReference type="Proteomes" id="UP000681720"/>
    </source>
</evidence>
<organism evidence="5 6">
    <name type="scientific">Rotaria magnacalcarata</name>
    <dbReference type="NCBI Taxonomy" id="392030"/>
    <lineage>
        <taxon>Eukaryota</taxon>
        <taxon>Metazoa</taxon>
        <taxon>Spiralia</taxon>
        <taxon>Gnathifera</taxon>
        <taxon>Rotifera</taxon>
        <taxon>Eurotatoria</taxon>
        <taxon>Bdelloidea</taxon>
        <taxon>Philodinida</taxon>
        <taxon>Philodinidae</taxon>
        <taxon>Rotaria</taxon>
    </lineage>
</organism>
<dbReference type="Proteomes" id="UP000681967">
    <property type="component" value="Unassembled WGS sequence"/>
</dbReference>
<evidence type="ECO:0000313" key="2">
    <source>
        <dbReference type="EMBL" id="CAF4552868.1"/>
    </source>
</evidence>
<reference evidence="5" key="1">
    <citation type="submission" date="2021-02" db="EMBL/GenBank/DDBJ databases">
        <authorList>
            <person name="Nowell W R."/>
        </authorList>
    </citation>
    <scope>NUCLEOTIDE SEQUENCE</scope>
</reference>
<accession>A0A8S3B4A6</accession>
<dbReference type="EMBL" id="CAJOBH010108667">
    <property type="protein sequence ID" value="CAF4650096.1"/>
    <property type="molecule type" value="Genomic_DNA"/>
</dbReference>
<name>A0A8S3B4A6_9BILA</name>
<feature type="region of interest" description="Disordered" evidence="1">
    <location>
        <begin position="1"/>
        <end position="21"/>
    </location>
</feature>
<evidence type="ECO:0000313" key="5">
    <source>
        <dbReference type="EMBL" id="CAF4782794.1"/>
    </source>
</evidence>